<dbReference type="EMBL" id="ML987189">
    <property type="protein sequence ID" value="KAF2255933.1"/>
    <property type="molecule type" value="Genomic_DNA"/>
</dbReference>
<protein>
    <submittedName>
        <fullName evidence="1">Uncharacterized protein</fullName>
    </submittedName>
</protein>
<dbReference type="Proteomes" id="UP000800094">
    <property type="component" value="Unassembled WGS sequence"/>
</dbReference>
<dbReference type="GeneID" id="54572856"/>
<dbReference type="AlphaFoldDB" id="A0A6A6J391"/>
<sequence>MGKASKALKGFIDNIPDSDLEALPTSAGTIYSDDNFRLDMQGMTSSQEYNLQVQINKGTTISTLKKFSPATVAGPVLVPSDDPWSASKIRNELIDNILI</sequence>
<dbReference type="OrthoDB" id="3521506at2759"/>
<evidence type="ECO:0000313" key="1">
    <source>
        <dbReference type="EMBL" id="KAF2255933.1"/>
    </source>
</evidence>
<dbReference type="RefSeq" id="XP_033690937.1">
    <property type="nucleotide sequence ID" value="XM_033819526.1"/>
</dbReference>
<name>A0A6A6J391_9PLEO</name>
<accession>A0A6A6J391</accession>
<evidence type="ECO:0000313" key="2">
    <source>
        <dbReference type="Proteomes" id="UP000800094"/>
    </source>
</evidence>
<keyword evidence="2" id="KW-1185">Reference proteome</keyword>
<organism evidence="1 2">
    <name type="scientific">Trematosphaeria pertusa</name>
    <dbReference type="NCBI Taxonomy" id="390896"/>
    <lineage>
        <taxon>Eukaryota</taxon>
        <taxon>Fungi</taxon>
        <taxon>Dikarya</taxon>
        <taxon>Ascomycota</taxon>
        <taxon>Pezizomycotina</taxon>
        <taxon>Dothideomycetes</taxon>
        <taxon>Pleosporomycetidae</taxon>
        <taxon>Pleosporales</taxon>
        <taxon>Massarineae</taxon>
        <taxon>Trematosphaeriaceae</taxon>
        <taxon>Trematosphaeria</taxon>
    </lineage>
</organism>
<reference evidence="1" key="1">
    <citation type="journal article" date="2020" name="Stud. Mycol.">
        <title>101 Dothideomycetes genomes: a test case for predicting lifestyles and emergence of pathogens.</title>
        <authorList>
            <person name="Haridas S."/>
            <person name="Albert R."/>
            <person name="Binder M."/>
            <person name="Bloem J."/>
            <person name="Labutti K."/>
            <person name="Salamov A."/>
            <person name="Andreopoulos B."/>
            <person name="Baker S."/>
            <person name="Barry K."/>
            <person name="Bills G."/>
            <person name="Bluhm B."/>
            <person name="Cannon C."/>
            <person name="Castanera R."/>
            <person name="Culley D."/>
            <person name="Daum C."/>
            <person name="Ezra D."/>
            <person name="Gonzalez J."/>
            <person name="Henrissat B."/>
            <person name="Kuo A."/>
            <person name="Liang C."/>
            <person name="Lipzen A."/>
            <person name="Lutzoni F."/>
            <person name="Magnuson J."/>
            <person name="Mondo S."/>
            <person name="Nolan M."/>
            <person name="Ohm R."/>
            <person name="Pangilinan J."/>
            <person name="Park H.-J."/>
            <person name="Ramirez L."/>
            <person name="Alfaro M."/>
            <person name="Sun H."/>
            <person name="Tritt A."/>
            <person name="Yoshinaga Y."/>
            <person name="Zwiers L.-H."/>
            <person name="Turgeon B."/>
            <person name="Goodwin S."/>
            <person name="Spatafora J."/>
            <person name="Crous P."/>
            <person name="Grigoriev I."/>
        </authorList>
    </citation>
    <scope>NUCLEOTIDE SEQUENCE</scope>
    <source>
        <strain evidence="1">CBS 122368</strain>
    </source>
</reference>
<gene>
    <name evidence="1" type="ORF">BU26DRAFT_12098</name>
</gene>
<proteinExistence type="predicted"/>